<sequence length="944" mass="100561">MTEPAPVPAISPPPNPPTDRPLHTLPPPFSQDALTPITQGAEALVYKTSFLTPSTPAVVKYRPPKPYRHPNLDKRLTKSRLLAEARSLVRVKREGVNVPGVLGCDADAGWLVLEYVNGRTIRRVLDSWAEEAKEQEKRVFTEGGDVRQLARAGGVEKDEIMDLMGRVGREVGKLHELGVCHGDLTTSNLMLRVPDEEKSESTRPAGRMTTSAMREAAMNGEEPPPLEIPQEEPTAPAHQSLAGEIYLIDFGLTSSTIQDEDRAVDLYVLERAFSATHPAAEPLFHEVLEEYGKSYKGAKSVLKRLEGVRLRGRKRNPGAFSDDEYEDEVESSVLSPASDASVLSGARKGKVLNPGARSFVPAKHFIHDPTHLVKTALLSIPRTNPSVRCDIENKIIYTKNAKSQVSIVSGGGSGHEPSFSSFVGPGLLSGAVAGTIFASPSAEQVRRCILHRVSKEKGVLVVVMNYTGDVLNFGMAVEKARAAGIEVDMVVVGDDAGVGRAKGGKVGRRGIAGTVLVQKVAGALAARGASLKDVTRVAQVVADNTVSIGSSLSHVHVPGRREPEDDELKEGEVEIGMGIHNEAGSERKSTDLPGLVKTMLEHCLNTADHDRSFSSINEKDEVVLLVNNLGGVSPLELGGITNEVVEQLEGSFKIKPVRILSGTFMTSLNGLGFSISLLKVSDMHLGGGPSLLELLDAPAEASGWSAAISSGTWQKRGQAAEEEKQTDAEEIQPSTLRVDPKQAQSALKTALERLISVEPDVTKYDTIVGDGDCGIGLKRGAESILKMLETAKSTDDVLLLLNNIIQVVEVSMDGTSGAIYAIFLNALAHGLRQNAPSSPGPVTPEIWAKALDSSLKALGKYTPAQPGDRTLIDALHPFVQTLSRTGSIDEAAAAAQTGAQGTKGMKASLGRTVYVGGQGFQEVPDPGAHGLAELLLGLSEGLKK</sequence>
<comment type="caution">
    <text evidence="1">The sequence shown here is derived from an EMBL/GenBank/DDBJ whole genome shotgun (WGS) entry which is preliminary data.</text>
</comment>
<accession>A0ACB6S309</accession>
<dbReference type="Proteomes" id="UP000799754">
    <property type="component" value="Unassembled WGS sequence"/>
</dbReference>
<gene>
    <name evidence="1" type="ORF">BU25DRAFT_490653</name>
</gene>
<protein>
    <submittedName>
        <fullName evidence="1">Dihydroxyacetone kinase</fullName>
    </submittedName>
</protein>
<reference evidence="1" key="1">
    <citation type="journal article" date="2020" name="Stud. Mycol.">
        <title>101 Dothideomycetes genomes: a test case for predicting lifestyles and emergence of pathogens.</title>
        <authorList>
            <person name="Haridas S."/>
            <person name="Albert R."/>
            <person name="Binder M."/>
            <person name="Bloem J."/>
            <person name="Labutti K."/>
            <person name="Salamov A."/>
            <person name="Andreopoulos B."/>
            <person name="Baker S."/>
            <person name="Barry K."/>
            <person name="Bills G."/>
            <person name="Bluhm B."/>
            <person name="Cannon C."/>
            <person name="Castanera R."/>
            <person name="Culley D."/>
            <person name="Daum C."/>
            <person name="Ezra D."/>
            <person name="Gonzalez J."/>
            <person name="Henrissat B."/>
            <person name="Kuo A."/>
            <person name="Liang C."/>
            <person name="Lipzen A."/>
            <person name="Lutzoni F."/>
            <person name="Magnuson J."/>
            <person name="Mondo S."/>
            <person name="Nolan M."/>
            <person name="Ohm R."/>
            <person name="Pangilinan J."/>
            <person name="Park H.-J."/>
            <person name="Ramirez L."/>
            <person name="Alfaro M."/>
            <person name="Sun H."/>
            <person name="Tritt A."/>
            <person name="Yoshinaga Y."/>
            <person name="Zwiers L.-H."/>
            <person name="Turgeon B."/>
            <person name="Goodwin S."/>
            <person name="Spatafora J."/>
            <person name="Crous P."/>
            <person name="Grigoriev I."/>
        </authorList>
    </citation>
    <scope>NUCLEOTIDE SEQUENCE</scope>
    <source>
        <strain evidence="1">CBS 525.71</strain>
    </source>
</reference>
<keyword evidence="2" id="KW-1185">Reference proteome</keyword>
<keyword evidence="1" id="KW-0808">Transferase</keyword>
<name>A0ACB6S309_9PLEO</name>
<keyword evidence="1" id="KW-0418">Kinase</keyword>
<evidence type="ECO:0000313" key="1">
    <source>
        <dbReference type="EMBL" id="KAF2628546.1"/>
    </source>
</evidence>
<proteinExistence type="predicted"/>
<evidence type="ECO:0000313" key="2">
    <source>
        <dbReference type="Proteomes" id="UP000799754"/>
    </source>
</evidence>
<dbReference type="EMBL" id="MU006713">
    <property type="protein sequence ID" value="KAF2628546.1"/>
    <property type="molecule type" value="Genomic_DNA"/>
</dbReference>
<organism evidence="1 2">
    <name type="scientific">Macroventuria anomochaeta</name>
    <dbReference type="NCBI Taxonomy" id="301207"/>
    <lineage>
        <taxon>Eukaryota</taxon>
        <taxon>Fungi</taxon>
        <taxon>Dikarya</taxon>
        <taxon>Ascomycota</taxon>
        <taxon>Pezizomycotina</taxon>
        <taxon>Dothideomycetes</taxon>
        <taxon>Pleosporomycetidae</taxon>
        <taxon>Pleosporales</taxon>
        <taxon>Pleosporineae</taxon>
        <taxon>Didymellaceae</taxon>
        <taxon>Macroventuria</taxon>
    </lineage>
</organism>